<protein>
    <submittedName>
        <fullName evidence="2">Uncharacterized protein</fullName>
    </submittedName>
</protein>
<organism evidence="2 3">
    <name type="scientific">Desulfovibrio fairfieldensis</name>
    <dbReference type="NCBI Taxonomy" id="44742"/>
    <lineage>
        <taxon>Bacteria</taxon>
        <taxon>Pseudomonadati</taxon>
        <taxon>Thermodesulfobacteriota</taxon>
        <taxon>Desulfovibrionia</taxon>
        <taxon>Desulfovibrionales</taxon>
        <taxon>Desulfovibrionaceae</taxon>
        <taxon>Desulfovibrio</taxon>
    </lineage>
</organism>
<feature type="region of interest" description="Disordered" evidence="1">
    <location>
        <begin position="58"/>
        <end position="87"/>
    </location>
</feature>
<sequence length="118" mass="13129">MSLSGKLFAGLSCVLVVALVVLGGMLYRAESRLAQVQTNAGKLEAAAQAQGVMIDAQARQTERTESALDRRENANREAAAEKDQRQGVWETMRRTDEKVRAWADQPLPDSVFRLRKNR</sequence>
<dbReference type="EMBL" id="CP014229">
    <property type="protein sequence ID" value="AMD89466.1"/>
    <property type="molecule type" value="Genomic_DNA"/>
</dbReference>
<reference evidence="3" key="1">
    <citation type="submission" date="2016-02" db="EMBL/GenBank/DDBJ databases">
        <authorList>
            <person name="Holder M.E."/>
            <person name="Ajami N.J."/>
            <person name="Petrosino J.F."/>
        </authorList>
    </citation>
    <scope>NUCLEOTIDE SEQUENCE [LARGE SCALE GENOMIC DNA]</scope>
    <source>
        <strain evidence="3">CCUG 45958</strain>
    </source>
</reference>
<dbReference type="STRING" id="44742.AXF13_04695"/>
<proteinExistence type="predicted"/>
<dbReference type="Proteomes" id="UP000069241">
    <property type="component" value="Chromosome"/>
</dbReference>
<dbReference type="KEGG" id="dfi:AXF13_04695"/>
<feature type="compositionally biased region" description="Basic and acidic residues" evidence="1">
    <location>
        <begin position="60"/>
        <end position="87"/>
    </location>
</feature>
<accession>A0A109W3X8</accession>
<keyword evidence="3" id="KW-1185">Reference proteome</keyword>
<dbReference type="AlphaFoldDB" id="A0A109W3X8"/>
<dbReference type="RefSeq" id="WP_062251837.1">
    <property type="nucleotide sequence ID" value="NZ_CP014229.1"/>
</dbReference>
<name>A0A109W3X8_9BACT</name>
<gene>
    <name evidence="2" type="ORF">AXF13_04695</name>
</gene>
<evidence type="ECO:0000256" key="1">
    <source>
        <dbReference type="SAM" id="MobiDB-lite"/>
    </source>
</evidence>
<evidence type="ECO:0000313" key="3">
    <source>
        <dbReference type="Proteomes" id="UP000069241"/>
    </source>
</evidence>
<evidence type="ECO:0000313" key="2">
    <source>
        <dbReference type="EMBL" id="AMD89466.1"/>
    </source>
</evidence>